<feature type="transmembrane region" description="Helical" evidence="1">
    <location>
        <begin position="31"/>
        <end position="50"/>
    </location>
</feature>
<keyword evidence="1" id="KW-0812">Transmembrane</keyword>
<feature type="transmembrane region" description="Helical" evidence="1">
    <location>
        <begin position="7"/>
        <end position="25"/>
    </location>
</feature>
<name>A0A0S2DC12_LYSEN</name>
<keyword evidence="1" id="KW-1133">Transmembrane helix</keyword>
<feature type="transmembrane region" description="Helical" evidence="1">
    <location>
        <begin position="152"/>
        <end position="185"/>
    </location>
</feature>
<evidence type="ECO:0000313" key="4">
    <source>
        <dbReference type="Proteomes" id="UP000061569"/>
    </source>
</evidence>
<dbReference type="Proteomes" id="UP000061569">
    <property type="component" value="Chromosome"/>
</dbReference>
<dbReference type="KEGG" id="lez:GLE_0522"/>
<proteinExistence type="predicted"/>
<evidence type="ECO:0000259" key="2">
    <source>
        <dbReference type="Pfam" id="PF05650"/>
    </source>
</evidence>
<dbReference type="InterPro" id="IPR008520">
    <property type="entry name" value="DUF802"/>
</dbReference>
<feature type="domain" description="DUF802" evidence="2">
    <location>
        <begin position="385"/>
        <end position="437"/>
    </location>
</feature>
<feature type="domain" description="DUF802" evidence="2">
    <location>
        <begin position="330"/>
        <end position="382"/>
    </location>
</feature>
<dbReference type="OrthoDB" id="6053769at2"/>
<reference evidence="3 4" key="1">
    <citation type="submission" date="2015-11" db="EMBL/GenBank/DDBJ databases">
        <title>Genome sequences of Lysobacter enzymogenes strain C3 and Lysobacter antibioticus ATCC 29479.</title>
        <authorList>
            <person name="Kobayashi D.Y."/>
        </authorList>
    </citation>
    <scope>NUCLEOTIDE SEQUENCE [LARGE SCALE GENOMIC DNA]</scope>
    <source>
        <strain evidence="3 4">C3</strain>
    </source>
</reference>
<dbReference type="EMBL" id="CP013140">
    <property type="protein sequence ID" value="ALN55880.1"/>
    <property type="molecule type" value="Genomic_DNA"/>
</dbReference>
<gene>
    <name evidence="3" type="ORF">GLE_0522</name>
</gene>
<protein>
    <recommendedName>
        <fullName evidence="2">DUF802 domain-containing protein</fullName>
    </recommendedName>
</protein>
<organism evidence="3 4">
    <name type="scientific">Lysobacter enzymogenes</name>
    <dbReference type="NCBI Taxonomy" id="69"/>
    <lineage>
        <taxon>Bacteria</taxon>
        <taxon>Pseudomonadati</taxon>
        <taxon>Pseudomonadota</taxon>
        <taxon>Gammaproteobacteria</taxon>
        <taxon>Lysobacterales</taxon>
        <taxon>Lysobacteraceae</taxon>
        <taxon>Lysobacter</taxon>
    </lineage>
</organism>
<dbReference type="PATRIC" id="fig|69.6.peg.517"/>
<dbReference type="Pfam" id="PF05650">
    <property type="entry name" value="DUF802"/>
    <property type="match status" value="2"/>
</dbReference>
<feature type="transmembrane region" description="Helical" evidence="1">
    <location>
        <begin position="110"/>
        <end position="132"/>
    </location>
</feature>
<accession>A0A0S2DC12</accession>
<evidence type="ECO:0000313" key="3">
    <source>
        <dbReference type="EMBL" id="ALN55880.1"/>
    </source>
</evidence>
<dbReference type="STRING" id="69.GLE_0522"/>
<keyword evidence="1" id="KW-0472">Membrane</keyword>
<dbReference type="AlphaFoldDB" id="A0A0S2DC12"/>
<evidence type="ECO:0000256" key="1">
    <source>
        <dbReference type="SAM" id="Phobius"/>
    </source>
</evidence>
<sequence>MLNKSLHAAVFVAGLAIVAWVGAVALNSHPLALAVLALIAAGYLAGGLELRRYRQATATLQRALDELPAPAEAGDGERLDAWIGRLHSSLRSPVRLRIEGERVPLPAPTLAPYLVGLLVLLGMLGTLLGMTATLRGTGLALESASDLQAIRAAIAAPVAGLGFAFGTSIAGVAASAMLGLLAALCRRERAAAVQRLDAAASGALHAHSRAFQRERRRAQAFELLQRQTETMPALVAQLQAAMQALERHGESAHERQLERQDAFHQRSEAAYARLAESFERSLKDSVGEGARAAGAALQPVADATMAALARESAALHERVGDAVQRQLDGLSAGFASAADAAADGWSRVLADHRGGNEALLRDLRGALEGFAGTFERGAAGLLKDVSTQLEASHGRSAQAWDDALARQGEANQALAERHQQALGGAAAAFERHAAALVTVVERSHAELQDALESRDRERLSAWTESFAAMSAALGERWEQSQTLTAQRQQDICATLARSADEMSAQAHERTRGTLAEIERLVDAAAEAPKAAAGVVAGFETHAAGLVRIVQDSHAQLQAALESRDRERLAMWTDAFGAMTADLGQRWQQAGEAVAGRQLEVCDTLARTAQEVSAQSQAQARDTIVEISRLVDTASEAPKAAAEVVAELRQKLSDSMVRDTAMLEERNRLLATLETLLDAVNHASGEQRAAVDALVASSAELLERAGARLNERVEADAVKLDAAAAQLGAGAIEVASLGDAFAALVQQFGETHERLADRLQGVEVALDKSLARSDEQLAYYVAQAREVVDLSVLSQKQIIDELQRVADGQAAAQAGDGARAA</sequence>